<protein>
    <submittedName>
        <fullName evidence="2">M15 family metallopeptidase</fullName>
    </submittedName>
</protein>
<feature type="domain" description="Peptidase M15C" evidence="1">
    <location>
        <begin position="58"/>
        <end position="118"/>
    </location>
</feature>
<keyword evidence="3" id="KW-1185">Reference proteome</keyword>
<accession>A0ABT5R834</accession>
<organism evidence="2 3">
    <name type="scientific">Enterovibrio gelatinilyticus</name>
    <dbReference type="NCBI Taxonomy" id="2899819"/>
    <lineage>
        <taxon>Bacteria</taxon>
        <taxon>Pseudomonadati</taxon>
        <taxon>Pseudomonadota</taxon>
        <taxon>Gammaproteobacteria</taxon>
        <taxon>Vibrionales</taxon>
        <taxon>Vibrionaceae</taxon>
        <taxon>Enterovibrio</taxon>
    </lineage>
</organism>
<dbReference type="InterPro" id="IPR009045">
    <property type="entry name" value="Zn_M74/Hedgehog-like"/>
</dbReference>
<proteinExistence type="predicted"/>
<dbReference type="EMBL" id="JAJUBC010000043">
    <property type="protein sequence ID" value="MDD1796154.1"/>
    <property type="molecule type" value="Genomic_DNA"/>
</dbReference>
<dbReference type="InterPro" id="IPR039561">
    <property type="entry name" value="Peptidase_M15C"/>
</dbReference>
<gene>
    <name evidence="2" type="ORF">LRP50_23820</name>
</gene>
<evidence type="ECO:0000313" key="2">
    <source>
        <dbReference type="EMBL" id="MDD1796154.1"/>
    </source>
</evidence>
<name>A0ABT5R834_9GAMM</name>
<dbReference type="CDD" id="cd14845">
    <property type="entry name" value="L-Ala-D-Glu_peptidase_like"/>
    <property type="match status" value="1"/>
</dbReference>
<dbReference type="Pfam" id="PF13539">
    <property type="entry name" value="Peptidase_M15_4"/>
    <property type="match status" value="1"/>
</dbReference>
<comment type="caution">
    <text evidence="2">The sequence shown here is derived from an EMBL/GenBank/DDBJ whole genome shotgun (WGS) entry which is preliminary data.</text>
</comment>
<evidence type="ECO:0000259" key="1">
    <source>
        <dbReference type="Pfam" id="PF13539"/>
    </source>
</evidence>
<dbReference type="RefSeq" id="WP_274166913.1">
    <property type="nucleotide sequence ID" value="NZ_JAJUBC010000043.1"/>
</dbReference>
<dbReference type="Gene3D" id="3.30.1380.10">
    <property type="match status" value="1"/>
</dbReference>
<sequence>MMSGFVLGKRSLQELKGVHPDLVGVVERAIQITVQDFSVHDGMRTFAEQQALVARGASKTLNSRHLTGHAVDLVPYINGKLRWEWDPIYNIAEAVRIAAQEKGVEIRWGGSWSMLTDSEDSPEDMMADYAARCRRANKKPFFDGAHFELPKALYPSGG</sequence>
<dbReference type="Proteomes" id="UP001149400">
    <property type="component" value="Unassembled WGS sequence"/>
</dbReference>
<reference evidence="2" key="1">
    <citation type="submission" date="2021-12" db="EMBL/GenBank/DDBJ databases">
        <title>Enterovibrio ZSDZ35 sp. nov. and Enterovibrio ZSDZ42 sp. nov., isolated from coastal seawater in Qingdao.</title>
        <authorList>
            <person name="Zhang P."/>
        </authorList>
    </citation>
    <scope>NUCLEOTIDE SEQUENCE</scope>
    <source>
        <strain evidence="2">ZSDZ42</strain>
    </source>
</reference>
<evidence type="ECO:0000313" key="3">
    <source>
        <dbReference type="Proteomes" id="UP001149400"/>
    </source>
</evidence>
<dbReference type="SUPFAM" id="SSF55166">
    <property type="entry name" value="Hedgehog/DD-peptidase"/>
    <property type="match status" value="1"/>
</dbReference>